<protein>
    <submittedName>
        <fullName evidence="1">Uncharacterized protein</fullName>
    </submittedName>
</protein>
<keyword evidence="2" id="KW-1185">Reference proteome</keyword>
<reference evidence="1 2" key="1">
    <citation type="submission" date="2020-02" db="EMBL/GenBank/DDBJ databases">
        <title>Draft genome sequence of Haematococcus lacustris strain NIES-144.</title>
        <authorList>
            <person name="Morimoto D."/>
            <person name="Nakagawa S."/>
            <person name="Yoshida T."/>
            <person name="Sawayama S."/>
        </authorList>
    </citation>
    <scope>NUCLEOTIDE SEQUENCE [LARGE SCALE GENOMIC DNA]</scope>
    <source>
        <strain evidence="1 2">NIES-144</strain>
    </source>
</reference>
<comment type="caution">
    <text evidence="1">The sequence shown here is derived from an EMBL/GenBank/DDBJ whole genome shotgun (WGS) entry which is preliminary data.</text>
</comment>
<dbReference type="Proteomes" id="UP000485058">
    <property type="component" value="Unassembled WGS sequence"/>
</dbReference>
<dbReference type="AlphaFoldDB" id="A0A699YUU0"/>
<dbReference type="EMBL" id="BLLF01000628">
    <property type="protein sequence ID" value="GFH13570.1"/>
    <property type="molecule type" value="Genomic_DNA"/>
</dbReference>
<sequence>MEMLCRVGSCLARRQEGRWAQQTQHADEHDRNAQAAAGALAMASKHAIPMQTTWLVTHDMLPHALPQLAGTAGRGQLDCPGLC</sequence>
<accession>A0A699YUU0</accession>
<gene>
    <name evidence="1" type="ORF">HaLaN_09485</name>
</gene>
<proteinExistence type="predicted"/>
<evidence type="ECO:0000313" key="1">
    <source>
        <dbReference type="EMBL" id="GFH13570.1"/>
    </source>
</evidence>
<evidence type="ECO:0000313" key="2">
    <source>
        <dbReference type="Proteomes" id="UP000485058"/>
    </source>
</evidence>
<organism evidence="1 2">
    <name type="scientific">Haematococcus lacustris</name>
    <name type="common">Green alga</name>
    <name type="synonym">Haematococcus pluvialis</name>
    <dbReference type="NCBI Taxonomy" id="44745"/>
    <lineage>
        <taxon>Eukaryota</taxon>
        <taxon>Viridiplantae</taxon>
        <taxon>Chlorophyta</taxon>
        <taxon>core chlorophytes</taxon>
        <taxon>Chlorophyceae</taxon>
        <taxon>CS clade</taxon>
        <taxon>Chlamydomonadales</taxon>
        <taxon>Haematococcaceae</taxon>
        <taxon>Haematococcus</taxon>
    </lineage>
</organism>
<name>A0A699YUU0_HAELA</name>